<dbReference type="GO" id="GO:0016788">
    <property type="term" value="F:hydrolase activity, acting on ester bonds"/>
    <property type="evidence" value="ECO:0007669"/>
    <property type="project" value="InterPro"/>
</dbReference>
<dbReference type="EMBL" id="JASPKY010000881">
    <property type="protein sequence ID" value="KAK9680669.1"/>
    <property type="molecule type" value="Genomic_DNA"/>
</dbReference>
<dbReference type="InterPro" id="IPR001087">
    <property type="entry name" value="GDSL"/>
</dbReference>
<dbReference type="Gene3D" id="3.40.50.1110">
    <property type="entry name" value="SGNH hydrolase"/>
    <property type="match status" value="1"/>
</dbReference>
<dbReference type="AlphaFoldDB" id="A0AAW1HW96"/>
<dbReference type="Pfam" id="PF00657">
    <property type="entry name" value="Lipase_GDSL"/>
    <property type="match status" value="1"/>
</dbReference>
<sequence length="933" mass="101997">MKQININIAVNNNILYLEAQDNNATVGTMWDSEVQQLVFTKNESLADHSMMLYIQPQHGEWQEVNLGTANEYTLTNALTQKEQFTLQVAFWTGDGYRWGSTNALVFKFAKAPQDGSIPKELETPYKFLLANAVVKAEVIGDNYVFRNVDGDEAFTLPMGSGSGTGADGKSAYEIAVEEGFTGTIAEWLESLKGADGATGLSGSSATITIGTTTTGEAGTDAEVENTGTDTDAILSFKIPRGAQGVAGANEYGLFTDDRTAATTGYWHKLFTCKTNAYNNSNINMKISVMSLFLGNSFPCGDLVINVRQDGSGAYNSNNSKFSWVTSSIALANQLQNFALNVVADSNGNYIELYIYNNVQYAGYNVAVISKGARSSGHTLTFTGEVNSPTATTLTALPTNGTIVYSTLGNYLQESDDSTNNYGGTNLIAGTKVFSNLLVSDYVTSETYRSFTVMHCDKSNDASTTFVEAVRWNDVMTPEADAWYTLSFWAKGTGVFRSYFYSSAENTVQTGISSVDVTINDPNGMVETPVTSGWKRYWISWKTGTAITETVRAVLPCRVYGGNDIYMCGVMFERGKVAHDWYYSPKDIELMEENLNDAPSLVAPAVFDGIVGKTLNVYYDNMLTIAGRASRVNIDTATPTRGEYGIHYTPTATGSQTSTIAVMNNNGTVANSKSVTFNYAPNSGGDGSTKNIMLLGDSLTDNNYLPTEFFRLLDADGDYTINQIGTRTNDNGTKHEGRERWSWLAYLAQENFASINNSFFNNGQLDFNNYLTANGFSEPDIVFMFLGTNDITQGITLQTPSSIAAIIANAKSFISAMQAVYTGSKIVICLPSVGGAWRSEGIYNMTVFRYSVQLLNQAYIDTFDNGTYNANVTCCGLGLYSYNPDSYPYTEEVISERLSATQRIYTDTVHPTEAGYYQWADAMYYKTRAIFAES</sequence>
<proteinExistence type="predicted"/>
<dbReference type="SUPFAM" id="SSF52266">
    <property type="entry name" value="SGNH hydrolase"/>
    <property type="match status" value="1"/>
</dbReference>
<reference evidence="1 2" key="1">
    <citation type="journal article" date="2024" name="BMC Genomics">
        <title>De novo assembly and annotation of Popillia japonica's genome with initial clues to its potential as an invasive pest.</title>
        <authorList>
            <person name="Cucini C."/>
            <person name="Boschi S."/>
            <person name="Funari R."/>
            <person name="Cardaioli E."/>
            <person name="Iannotti N."/>
            <person name="Marturano G."/>
            <person name="Paoli F."/>
            <person name="Bruttini M."/>
            <person name="Carapelli A."/>
            <person name="Frati F."/>
            <person name="Nardi F."/>
        </authorList>
    </citation>
    <scope>NUCLEOTIDE SEQUENCE [LARGE SCALE GENOMIC DNA]</scope>
    <source>
        <strain evidence="1">DMR45628</strain>
    </source>
</reference>
<gene>
    <name evidence="1" type="ORF">QE152_g38931</name>
</gene>
<comment type="caution">
    <text evidence="1">The sequence shown here is derived from an EMBL/GenBank/DDBJ whole genome shotgun (WGS) entry which is preliminary data.</text>
</comment>
<dbReference type="Proteomes" id="UP001458880">
    <property type="component" value="Unassembled WGS sequence"/>
</dbReference>
<name>A0AAW1HW96_POPJA</name>
<evidence type="ECO:0000313" key="2">
    <source>
        <dbReference type="Proteomes" id="UP001458880"/>
    </source>
</evidence>
<evidence type="ECO:0000313" key="1">
    <source>
        <dbReference type="EMBL" id="KAK9680669.1"/>
    </source>
</evidence>
<organism evidence="1 2">
    <name type="scientific">Popillia japonica</name>
    <name type="common">Japanese beetle</name>
    <dbReference type="NCBI Taxonomy" id="7064"/>
    <lineage>
        <taxon>Eukaryota</taxon>
        <taxon>Metazoa</taxon>
        <taxon>Ecdysozoa</taxon>
        <taxon>Arthropoda</taxon>
        <taxon>Hexapoda</taxon>
        <taxon>Insecta</taxon>
        <taxon>Pterygota</taxon>
        <taxon>Neoptera</taxon>
        <taxon>Endopterygota</taxon>
        <taxon>Coleoptera</taxon>
        <taxon>Polyphaga</taxon>
        <taxon>Scarabaeiformia</taxon>
        <taxon>Scarabaeidae</taxon>
        <taxon>Rutelinae</taxon>
        <taxon>Popillia</taxon>
    </lineage>
</organism>
<protein>
    <submittedName>
        <fullName evidence="1">GDSL-like Lipase/Acylhydrolase</fullName>
    </submittedName>
</protein>
<keyword evidence="2" id="KW-1185">Reference proteome</keyword>
<accession>A0AAW1HW96</accession>
<dbReference type="InterPro" id="IPR036514">
    <property type="entry name" value="SGNH_hydro_sf"/>
</dbReference>